<keyword evidence="3" id="KW-1185">Reference proteome</keyword>
<dbReference type="EMBL" id="CAHIKZ030005053">
    <property type="protein sequence ID" value="CAE1318579.1"/>
    <property type="molecule type" value="Genomic_DNA"/>
</dbReference>
<keyword evidence="1" id="KW-1133">Transmembrane helix</keyword>
<keyword evidence="1" id="KW-0472">Membrane</keyword>
<keyword evidence="1" id="KW-0812">Transmembrane</keyword>
<sequence>MSYGADVVKQSFIDVFSPFLVFPLSFRLPSPFHIRLLSIYRIPLFFHLISPFLCFSRPLSFLFHLSSLYLFLPFFSSPFFTISLYFPLSLFFLLSFSSTLSFSLTFSSAPSLIYYLFAYVSLFTFLPLPLSSHILFLYFHSPTLHLFLPTHPPHQFHHSLVCHKGLFTHHSLFVDTSNLYFSF</sequence>
<evidence type="ECO:0000256" key="1">
    <source>
        <dbReference type="SAM" id="Phobius"/>
    </source>
</evidence>
<dbReference type="AlphaFoldDB" id="A0A812E5Y3"/>
<organism evidence="2 3">
    <name type="scientific">Acanthosepion pharaonis</name>
    <name type="common">Pharaoh cuttlefish</name>
    <name type="synonym">Sepia pharaonis</name>
    <dbReference type="NCBI Taxonomy" id="158019"/>
    <lineage>
        <taxon>Eukaryota</taxon>
        <taxon>Metazoa</taxon>
        <taxon>Spiralia</taxon>
        <taxon>Lophotrochozoa</taxon>
        <taxon>Mollusca</taxon>
        <taxon>Cephalopoda</taxon>
        <taxon>Coleoidea</taxon>
        <taxon>Decapodiformes</taxon>
        <taxon>Sepiida</taxon>
        <taxon>Sepiina</taxon>
        <taxon>Sepiidae</taxon>
        <taxon>Acanthosepion</taxon>
    </lineage>
</organism>
<proteinExistence type="predicted"/>
<feature type="transmembrane region" description="Helical" evidence="1">
    <location>
        <begin position="48"/>
        <end position="72"/>
    </location>
</feature>
<accession>A0A812E5Y3</accession>
<reference evidence="2" key="1">
    <citation type="submission" date="2021-01" db="EMBL/GenBank/DDBJ databases">
        <authorList>
            <person name="Li R."/>
            <person name="Bekaert M."/>
        </authorList>
    </citation>
    <scope>NUCLEOTIDE SEQUENCE</scope>
    <source>
        <strain evidence="2">Farmed</strain>
    </source>
</reference>
<protein>
    <submittedName>
        <fullName evidence="2">Uncharacterized protein</fullName>
    </submittedName>
</protein>
<comment type="caution">
    <text evidence="2">The sequence shown here is derived from an EMBL/GenBank/DDBJ whole genome shotgun (WGS) entry which is preliminary data.</text>
</comment>
<dbReference type="Proteomes" id="UP000597762">
    <property type="component" value="Unassembled WGS sequence"/>
</dbReference>
<feature type="transmembrane region" description="Helical" evidence="1">
    <location>
        <begin position="12"/>
        <end position="28"/>
    </location>
</feature>
<gene>
    <name evidence="2" type="ORF">SPHA_69025</name>
</gene>
<evidence type="ECO:0000313" key="2">
    <source>
        <dbReference type="EMBL" id="CAE1318579.1"/>
    </source>
</evidence>
<evidence type="ECO:0000313" key="3">
    <source>
        <dbReference type="Proteomes" id="UP000597762"/>
    </source>
</evidence>
<feature type="transmembrane region" description="Helical" evidence="1">
    <location>
        <begin position="112"/>
        <end position="139"/>
    </location>
</feature>
<feature type="transmembrane region" description="Helical" evidence="1">
    <location>
        <begin position="84"/>
        <end position="106"/>
    </location>
</feature>
<name>A0A812E5Y3_ACAPH</name>